<evidence type="ECO:0000313" key="2">
    <source>
        <dbReference type="Proteomes" id="UP000321577"/>
    </source>
</evidence>
<dbReference type="AlphaFoldDB" id="A0A512M2I7"/>
<sequence>MKGCRKTNKNLNKLKMKKTKPNIDDLSFEVHDAMVNLEFGKLLPLNEQLFEEGSVEAGLLLNELWETFIRTGEMRRTIGVERLVGRPHGLRSSAYMGLQTPYGTDPGYDLDPQCWPSHMLMLPPGDPEYKFEWAQALKSGPLTPREGPPRIVIQIGDKQEVKVFTSEPAEFKVIRRPIVPTKKAARDALVQRIRKFTKDEICELLRDAGRLGRAFNP</sequence>
<organism evidence="1 2">
    <name type="scientific">Brevifollis gellanilyticus</name>
    <dbReference type="NCBI Taxonomy" id="748831"/>
    <lineage>
        <taxon>Bacteria</taxon>
        <taxon>Pseudomonadati</taxon>
        <taxon>Verrucomicrobiota</taxon>
        <taxon>Verrucomicrobiia</taxon>
        <taxon>Verrucomicrobiales</taxon>
        <taxon>Verrucomicrobiaceae</taxon>
    </lineage>
</organism>
<dbReference type="EMBL" id="BKAG01000001">
    <property type="protein sequence ID" value="GEP40918.1"/>
    <property type="molecule type" value="Genomic_DNA"/>
</dbReference>
<gene>
    <name evidence="1" type="ORF">BGE01nite_02090</name>
</gene>
<protein>
    <submittedName>
        <fullName evidence="1">Uncharacterized protein</fullName>
    </submittedName>
</protein>
<keyword evidence="2" id="KW-1185">Reference proteome</keyword>
<dbReference type="Proteomes" id="UP000321577">
    <property type="component" value="Unassembled WGS sequence"/>
</dbReference>
<evidence type="ECO:0000313" key="1">
    <source>
        <dbReference type="EMBL" id="GEP40918.1"/>
    </source>
</evidence>
<reference evidence="1 2" key="1">
    <citation type="submission" date="2019-07" db="EMBL/GenBank/DDBJ databases">
        <title>Whole genome shotgun sequence of Brevifollis gellanilyticus NBRC 108608.</title>
        <authorList>
            <person name="Hosoyama A."/>
            <person name="Uohara A."/>
            <person name="Ohji S."/>
            <person name="Ichikawa N."/>
        </authorList>
    </citation>
    <scope>NUCLEOTIDE SEQUENCE [LARGE SCALE GENOMIC DNA]</scope>
    <source>
        <strain evidence="1 2">NBRC 108608</strain>
    </source>
</reference>
<comment type="caution">
    <text evidence="1">The sequence shown here is derived from an EMBL/GenBank/DDBJ whole genome shotgun (WGS) entry which is preliminary data.</text>
</comment>
<name>A0A512M2I7_9BACT</name>
<accession>A0A512M2I7</accession>
<proteinExistence type="predicted"/>